<accession>A0AAN7KPH4</accession>
<evidence type="ECO:0000259" key="3">
    <source>
        <dbReference type="Pfam" id="PF13837"/>
    </source>
</evidence>
<evidence type="ECO:0000256" key="1">
    <source>
        <dbReference type="SAM" id="Coils"/>
    </source>
</evidence>
<sequence>MKWSDEVVRLLSVVVACVGDDGALESIGALKRRPGRISQKKGKWKTVSKIMIKKGYHVSPQQCEDKFNDLNKRYKRLNDILGRGTSCRVVENPALMDSMLQLSAKEKDDVKKILGSKHLFYKEMCAYRNGQNIPDCSDLDLEGYSLHLEKENGRSWNEADGSDGDSGNDDDESENEDEDNSEGHIERMESYNERGSSGREGSEFQMAGMFRDPSKSSAERKEWIKRQMLQLKESKLQIQTRSFELEREQFKWQRYCSKKQWELERLKLENERVALENERSELQLKQKELEINLNNSNPTNYELL</sequence>
<dbReference type="PANTHER" id="PTHR46327:SF9">
    <property type="entry name" value="MYB_SANT-LIKE DNA-BINDING DOMAIN-CONTAINING PROTEIN"/>
    <property type="match status" value="1"/>
</dbReference>
<keyword evidence="5" id="KW-1185">Reference proteome</keyword>
<evidence type="ECO:0000313" key="4">
    <source>
        <dbReference type="EMBL" id="KAK4773578.1"/>
    </source>
</evidence>
<keyword evidence="1" id="KW-0175">Coiled coil</keyword>
<feature type="compositionally biased region" description="Basic and acidic residues" evidence="2">
    <location>
        <begin position="181"/>
        <end position="202"/>
    </location>
</feature>
<protein>
    <recommendedName>
        <fullName evidence="3">Myb/SANT-like DNA-binding domain-containing protein</fullName>
    </recommendedName>
</protein>
<dbReference type="PANTHER" id="PTHR46327">
    <property type="entry name" value="F16F4.11 PROTEIN-RELATED"/>
    <property type="match status" value="1"/>
</dbReference>
<dbReference type="EMBL" id="JAXIOK010000004">
    <property type="protein sequence ID" value="KAK4773578.1"/>
    <property type="molecule type" value="Genomic_DNA"/>
</dbReference>
<feature type="domain" description="Myb/SANT-like DNA-binding" evidence="3">
    <location>
        <begin position="26"/>
        <end position="91"/>
    </location>
</feature>
<reference evidence="4 5" key="1">
    <citation type="journal article" date="2023" name="Hortic Res">
        <title>Pangenome of water caltrop reveals structural variations and asymmetric subgenome divergence after allopolyploidization.</title>
        <authorList>
            <person name="Zhang X."/>
            <person name="Chen Y."/>
            <person name="Wang L."/>
            <person name="Yuan Y."/>
            <person name="Fang M."/>
            <person name="Shi L."/>
            <person name="Lu R."/>
            <person name="Comes H.P."/>
            <person name="Ma Y."/>
            <person name="Chen Y."/>
            <person name="Huang G."/>
            <person name="Zhou Y."/>
            <person name="Zheng Z."/>
            <person name="Qiu Y."/>
        </authorList>
    </citation>
    <scope>NUCLEOTIDE SEQUENCE [LARGE SCALE GENOMIC DNA]</scope>
    <source>
        <tissue evidence="4">Roots</tissue>
    </source>
</reference>
<proteinExistence type="predicted"/>
<comment type="caution">
    <text evidence="4">The sequence shown here is derived from an EMBL/GenBank/DDBJ whole genome shotgun (WGS) entry which is preliminary data.</text>
</comment>
<feature type="region of interest" description="Disordered" evidence="2">
    <location>
        <begin position="152"/>
        <end position="219"/>
    </location>
</feature>
<dbReference type="Pfam" id="PF13837">
    <property type="entry name" value="Myb_DNA-bind_4"/>
    <property type="match status" value="1"/>
</dbReference>
<feature type="coiled-coil region" evidence="1">
    <location>
        <begin position="258"/>
        <end position="295"/>
    </location>
</feature>
<feature type="compositionally biased region" description="Acidic residues" evidence="2">
    <location>
        <begin position="160"/>
        <end position="180"/>
    </location>
</feature>
<evidence type="ECO:0000313" key="5">
    <source>
        <dbReference type="Proteomes" id="UP001345219"/>
    </source>
</evidence>
<dbReference type="AlphaFoldDB" id="A0AAN7KPH4"/>
<evidence type="ECO:0000256" key="2">
    <source>
        <dbReference type="SAM" id="MobiDB-lite"/>
    </source>
</evidence>
<organism evidence="4 5">
    <name type="scientific">Trapa incisa</name>
    <dbReference type="NCBI Taxonomy" id="236973"/>
    <lineage>
        <taxon>Eukaryota</taxon>
        <taxon>Viridiplantae</taxon>
        <taxon>Streptophyta</taxon>
        <taxon>Embryophyta</taxon>
        <taxon>Tracheophyta</taxon>
        <taxon>Spermatophyta</taxon>
        <taxon>Magnoliopsida</taxon>
        <taxon>eudicotyledons</taxon>
        <taxon>Gunneridae</taxon>
        <taxon>Pentapetalae</taxon>
        <taxon>rosids</taxon>
        <taxon>malvids</taxon>
        <taxon>Myrtales</taxon>
        <taxon>Lythraceae</taxon>
        <taxon>Trapa</taxon>
    </lineage>
</organism>
<dbReference type="InterPro" id="IPR044822">
    <property type="entry name" value="Myb_DNA-bind_4"/>
</dbReference>
<gene>
    <name evidence="4" type="ORF">SAY87_028597</name>
</gene>
<dbReference type="Proteomes" id="UP001345219">
    <property type="component" value="Chromosome 22"/>
</dbReference>
<name>A0AAN7KPH4_9MYRT</name>
<dbReference type="Gene3D" id="1.10.10.60">
    <property type="entry name" value="Homeodomain-like"/>
    <property type="match status" value="1"/>
</dbReference>